<gene>
    <name evidence="4" type="ordered locus">Dvul_3038</name>
</gene>
<evidence type="ECO:0000313" key="5">
    <source>
        <dbReference type="Proteomes" id="UP000009173"/>
    </source>
</evidence>
<dbReference type="Pfam" id="PF08241">
    <property type="entry name" value="Methyltransf_11"/>
    <property type="match status" value="1"/>
</dbReference>
<dbReference type="CDD" id="cd02440">
    <property type="entry name" value="AdoMet_MTases"/>
    <property type="match status" value="1"/>
</dbReference>
<dbReference type="GO" id="GO:0008757">
    <property type="term" value="F:S-adenosylmethionine-dependent methyltransferase activity"/>
    <property type="evidence" value="ECO:0007669"/>
    <property type="project" value="InterPro"/>
</dbReference>
<dbReference type="Proteomes" id="UP000009173">
    <property type="component" value="Plasmid pDVUL01"/>
</dbReference>
<name>A0A0H3ACJ1_NITV4</name>
<dbReference type="Gene3D" id="3.40.50.150">
    <property type="entry name" value="Vaccinia Virus protein VP39"/>
    <property type="match status" value="1"/>
</dbReference>
<dbReference type="InterPro" id="IPR013216">
    <property type="entry name" value="Methyltransf_11"/>
</dbReference>
<evidence type="ECO:0000256" key="1">
    <source>
        <dbReference type="SAM" id="MobiDB-lite"/>
    </source>
</evidence>
<keyword evidence="4" id="KW-0808">Transferase</keyword>
<dbReference type="EMBL" id="CP000528">
    <property type="protein sequence ID" value="ABM30049.1"/>
    <property type="molecule type" value="Genomic_DNA"/>
</dbReference>
<dbReference type="InterPro" id="IPR007345">
    <property type="entry name" value="Polysacch_pyruvyl_Trfase"/>
</dbReference>
<feature type="domain" description="Methyltransferase type 11" evidence="3">
    <location>
        <begin position="383"/>
        <end position="430"/>
    </location>
</feature>
<keyword evidence="4" id="KW-0614">Plasmid</keyword>
<dbReference type="HOGENOM" id="CLU_425625_0_0_7"/>
<dbReference type="GO" id="GO:0032259">
    <property type="term" value="P:methylation"/>
    <property type="evidence" value="ECO:0007669"/>
    <property type="project" value="UniProtKB-KW"/>
</dbReference>
<dbReference type="KEGG" id="dvl:Dvul_3038"/>
<evidence type="ECO:0000313" key="4">
    <source>
        <dbReference type="EMBL" id="ABM30049.1"/>
    </source>
</evidence>
<feature type="domain" description="Polysaccharide pyruvyl transferase" evidence="2">
    <location>
        <begin position="21"/>
        <end position="270"/>
    </location>
</feature>
<evidence type="ECO:0000259" key="2">
    <source>
        <dbReference type="Pfam" id="PF04230"/>
    </source>
</evidence>
<geneLocation type="plasmid" evidence="4 5">
    <name>pDVUL01</name>
</geneLocation>
<dbReference type="AlphaFoldDB" id="A0A0H3ACJ1"/>
<accession>A0A0H3ACJ1</accession>
<reference evidence="5" key="1">
    <citation type="journal article" date="2009" name="Environ. Microbiol.">
        <title>Contribution of mobile genetic elements to Desulfovibrio vulgaris genome plasticity.</title>
        <authorList>
            <person name="Walker C.B."/>
            <person name="Stolyar S."/>
            <person name="Chivian D."/>
            <person name="Pinel N."/>
            <person name="Gabster J.A."/>
            <person name="Dehal P.S."/>
            <person name="He Z."/>
            <person name="Yang Z.K."/>
            <person name="Yen H.C."/>
            <person name="Zhou J."/>
            <person name="Wall J.D."/>
            <person name="Hazen T.C."/>
            <person name="Arkin A.P."/>
            <person name="Stahl D.A."/>
        </authorList>
    </citation>
    <scope>NUCLEOTIDE SEQUENCE [LARGE SCALE GENOMIC DNA]</scope>
    <source>
        <strain evidence="5">DP4</strain>
        <plasmid evidence="5">Plasmid pDVUL01</plasmid>
    </source>
</reference>
<protein>
    <submittedName>
        <fullName evidence="4">Methyltransferase type 11</fullName>
    </submittedName>
</protein>
<dbReference type="SUPFAM" id="SSF53335">
    <property type="entry name" value="S-adenosyl-L-methionine-dependent methyltransferases"/>
    <property type="match status" value="1"/>
</dbReference>
<dbReference type="Pfam" id="PF04230">
    <property type="entry name" value="PS_pyruv_trans"/>
    <property type="match status" value="1"/>
</dbReference>
<keyword evidence="4" id="KW-0489">Methyltransferase</keyword>
<organism evidence="4 5">
    <name type="scientific">Nitratidesulfovibrio vulgaris (strain DP4)</name>
    <name type="common">Desulfovibrio vulgaris</name>
    <dbReference type="NCBI Taxonomy" id="391774"/>
    <lineage>
        <taxon>Bacteria</taxon>
        <taxon>Pseudomonadati</taxon>
        <taxon>Thermodesulfobacteriota</taxon>
        <taxon>Desulfovibrionia</taxon>
        <taxon>Desulfovibrionales</taxon>
        <taxon>Desulfovibrionaceae</taxon>
        <taxon>Nitratidesulfovibrio</taxon>
    </lineage>
</organism>
<evidence type="ECO:0000259" key="3">
    <source>
        <dbReference type="Pfam" id="PF08241"/>
    </source>
</evidence>
<dbReference type="InterPro" id="IPR029063">
    <property type="entry name" value="SAM-dependent_MTases_sf"/>
</dbReference>
<feature type="region of interest" description="Disordered" evidence="1">
    <location>
        <begin position="523"/>
        <end position="542"/>
    </location>
</feature>
<proteinExistence type="predicted"/>
<dbReference type="RefSeq" id="WP_011787354.1">
    <property type="nucleotide sequence ID" value="NC_008741.1"/>
</dbReference>
<sequence>MTRINIFDPALQDNEGRPSTNLGDLIIRKSVDRIVDDLFPDATIERISTHTPPARELLERAVDADLNLVAGTNLLSSHIGHYNQWKLFDDPLRHADPPAFNAVLCGVGWWQYQDEPDAQTAWFYRKVLAPAGPHSLRDGYSLSQLHQCRVGGLYNTTCPTLWQLHGRETARTGAAKACLFTLTDYSRSPADDALIRTLAALYPEGLVFFPQGSHDMEYITSLPAFEEHREHIEILGHQPSSLDVLAARDTWDYVGTRLHAGIWSLEQGHSSLILHVDNRAKEIARETGLAVVARDDMDGIRRWHAGRHDGPSTITLPRDAIRQWQEGLHTFCERRAAERRGNAMPPIRPRPDGTYLNLGCGERVCEGWVNVDLATTAPGVLPHDLRQPLPFDDAHADAIYASHVLEHFDRAEASRFLSECHRVIRHGGVLRLVVPDLLWLTENYRRAFEDARAALAAGATGDDALARHDYAVINLIDRLCRHEPGGEMLRFRMYDPMPAAEYVFETNGVEAVRSILALQQHGRGAPDVQLPQSDTTTPDGAPHPTFWQRLRYAFAPERHPLTPPPPRETDHERLGRFRLSGEPRLWMYDEVSLELLLRQVGFTRIRRMTAAESAIPGFSSYALDTCNDGSPYKPESLFVEATK</sequence>